<reference evidence="2 3" key="1">
    <citation type="submission" date="2016-01" db="EMBL/GenBank/DDBJ databases">
        <authorList>
            <person name="Oliw E.H."/>
        </authorList>
    </citation>
    <scope>NUCLEOTIDE SEQUENCE [LARGE SCALE GENOMIC DNA]</scope>
    <source>
        <strain evidence="2 3">Kerr 14</strain>
    </source>
</reference>
<accession>A0A1S7RMS7</accession>
<dbReference type="AlphaFoldDB" id="A0A1S7RMS7"/>
<dbReference type="Proteomes" id="UP000191897">
    <property type="component" value="Unassembled WGS sequence"/>
</dbReference>
<dbReference type="EMBL" id="FBWC01000026">
    <property type="protein sequence ID" value="CUX54617.1"/>
    <property type="molecule type" value="Genomic_DNA"/>
</dbReference>
<gene>
    <name evidence="2" type="ORF">AGR4C_Lc40194</name>
</gene>
<organism evidence="2 3">
    <name type="scientific">Agrobacterium tumefaciens str. Kerr 14</name>
    <dbReference type="NCBI Taxonomy" id="1183424"/>
    <lineage>
        <taxon>Bacteria</taxon>
        <taxon>Pseudomonadati</taxon>
        <taxon>Pseudomonadota</taxon>
        <taxon>Alphaproteobacteria</taxon>
        <taxon>Hyphomicrobiales</taxon>
        <taxon>Rhizobiaceae</taxon>
        <taxon>Rhizobium/Agrobacterium group</taxon>
        <taxon>Agrobacterium</taxon>
        <taxon>Agrobacterium tumefaciens complex</taxon>
    </lineage>
</organism>
<evidence type="ECO:0000256" key="1">
    <source>
        <dbReference type="SAM" id="MobiDB-lite"/>
    </source>
</evidence>
<evidence type="ECO:0000313" key="3">
    <source>
        <dbReference type="Proteomes" id="UP000191897"/>
    </source>
</evidence>
<name>A0A1S7RMS7_AGRTU</name>
<evidence type="ECO:0000313" key="2">
    <source>
        <dbReference type="EMBL" id="CUX54617.1"/>
    </source>
</evidence>
<protein>
    <submittedName>
        <fullName evidence="2">Uncharacterized protein</fullName>
    </submittedName>
</protein>
<proteinExistence type="predicted"/>
<sequence length="63" mass="6928">MHLTGFTNDNALGWQVQLNLAPGDIGDFPGTSRHGEKGEGQHRKMPESVEPHEKSSLSSKTKR</sequence>
<feature type="region of interest" description="Disordered" evidence="1">
    <location>
        <begin position="20"/>
        <end position="63"/>
    </location>
</feature>
<feature type="compositionally biased region" description="Basic and acidic residues" evidence="1">
    <location>
        <begin position="33"/>
        <end position="55"/>
    </location>
</feature>